<dbReference type="RefSeq" id="WP_229114502.1">
    <property type="nucleotide sequence ID" value="NZ_CP064787.1"/>
</dbReference>
<keyword evidence="2" id="KW-1133">Transmembrane helix</keyword>
<proteinExistence type="predicted"/>
<evidence type="ECO:0000256" key="1">
    <source>
        <dbReference type="SAM" id="MobiDB-lite"/>
    </source>
</evidence>
<evidence type="ECO:0000313" key="3">
    <source>
        <dbReference type="EMBL" id="QSG04974.1"/>
    </source>
</evidence>
<accession>A0A897MWX9</accession>
<sequence length="94" mass="9090">MREHRRASRYGGVEQHSLGDVLAVAVGVPVVVAAALVAVSYPVVATAVATGAGAALAVSHLRERVSGGSTACGVDTAGEGGTGPALAGTGRHSS</sequence>
<dbReference type="EMBL" id="CP064787">
    <property type="protein sequence ID" value="QSG04974.1"/>
    <property type="molecule type" value="Genomic_DNA"/>
</dbReference>
<reference evidence="3" key="1">
    <citation type="submission" date="2020-11" db="EMBL/GenBank/DDBJ databases">
        <title>Carbohydrate-dependent, anaerobic sulfur respiration: A novel catabolism in halophilic archaea.</title>
        <authorList>
            <person name="Sorokin D.Y."/>
            <person name="Messina E."/>
            <person name="Smedile F."/>
            <person name="La Cono V."/>
            <person name="Hallsworth J.E."/>
            <person name="Yakimov M.M."/>
        </authorList>
    </citation>
    <scope>NUCLEOTIDE SEQUENCE</scope>
    <source>
        <strain evidence="3">HSR12-1</strain>
    </source>
</reference>
<organism evidence="3 4">
    <name type="scientific">Halapricum desulfuricans</name>
    <dbReference type="NCBI Taxonomy" id="2841257"/>
    <lineage>
        <taxon>Archaea</taxon>
        <taxon>Methanobacteriati</taxon>
        <taxon>Methanobacteriota</taxon>
        <taxon>Stenosarchaea group</taxon>
        <taxon>Halobacteria</taxon>
        <taxon>Halobacteriales</taxon>
        <taxon>Haloarculaceae</taxon>
        <taxon>Halapricum</taxon>
    </lineage>
</organism>
<protein>
    <submittedName>
        <fullName evidence="3">Uncharacterized protein</fullName>
    </submittedName>
</protein>
<feature type="transmembrane region" description="Helical" evidence="2">
    <location>
        <begin position="21"/>
        <end position="41"/>
    </location>
</feature>
<dbReference type="GeneID" id="68854264"/>
<evidence type="ECO:0000313" key="4">
    <source>
        <dbReference type="Proteomes" id="UP000663525"/>
    </source>
</evidence>
<gene>
    <name evidence="3" type="ORF">HSR121_0619</name>
</gene>
<dbReference type="AlphaFoldDB" id="A0A897MWX9"/>
<keyword evidence="2" id="KW-0812">Transmembrane</keyword>
<feature type="region of interest" description="Disordered" evidence="1">
    <location>
        <begin position="68"/>
        <end position="94"/>
    </location>
</feature>
<keyword evidence="2" id="KW-0472">Membrane</keyword>
<evidence type="ECO:0000256" key="2">
    <source>
        <dbReference type="SAM" id="Phobius"/>
    </source>
</evidence>
<name>A0A897MWX9_9EURY</name>
<dbReference type="Proteomes" id="UP000663525">
    <property type="component" value="Chromosome"/>
</dbReference>